<dbReference type="PANTHER" id="PTHR33508">
    <property type="entry name" value="UPF0056 MEMBRANE PROTEIN YHCE"/>
    <property type="match status" value="1"/>
</dbReference>
<comment type="similarity">
    <text evidence="2 7">Belongs to the UPF0056 (MarC) family.</text>
</comment>
<organism evidence="8">
    <name type="scientific">Planktothricoides raciborskii GIHE-MW2</name>
    <dbReference type="NCBI Taxonomy" id="2792601"/>
    <lineage>
        <taxon>Bacteria</taxon>
        <taxon>Bacillati</taxon>
        <taxon>Cyanobacteriota</taxon>
        <taxon>Cyanophyceae</taxon>
        <taxon>Oscillatoriophycideae</taxon>
        <taxon>Oscillatoriales</taxon>
        <taxon>Oscillatoriaceae</taxon>
        <taxon>Planktothricoides</taxon>
    </lineage>
</organism>
<dbReference type="AlphaFoldDB" id="A0AAU8JAY5"/>
<dbReference type="RefSeq" id="WP_156331639.1">
    <property type="nucleotide sequence ID" value="NZ_CP159837.1"/>
</dbReference>
<evidence type="ECO:0000256" key="5">
    <source>
        <dbReference type="ARBA" id="ARBA00022989"/>
    </source>
</evidence>
<evidence type="ECO:0000313" key="8">
    <source>
        <dbReference type="EMBL" id="XCM35471.1"/>
    </source>
</evidence>
<dbReference type="GO" id="GO:0005886">
    <property type="term" value="C:plasma membrane"/>
    <property type="evidence" value="ECO:0007669"/>
    <property type="project" value="UniProtKB-SubCell"/>
</dbReference>
<feature type="transmembrane region" description="Helical" evidence="7">
    <location>
        <begin position="119"/>
        <end position="140"/>
    </location>
</feature>
<gene>
    <name evidence="8" type="ORF">ABWT76_004155</name>
</gene>
<evidence type="ECO:0000256" key="1">
    <source>
        <dbReference type="ARBA" id="ARBA00004651"/>
    </source>
</evidence>
<keyword evidence="4 7" id="KW-0812">Transmembrane</keyword>
<keyword evidence="6 7" id="KW-0472">Membrane</keyword>
<dbReference type="PANTHER" id="PTHR33508:SF1">
    <property type="entry name" value="UPF0056 MEMBRANE PROTEIN YHCE"/>
    <property type="match status" value="1"/>
</dbReference>
<keyword evidence="5 7" id="KW-1133">Transmembrane helix</keyword>
<evidence type="ECO:0000256" key="4">
    <source>
        <dbReference type="ARBA" id="ARBA00022692"/>
    </source>
</evidence>
<comment type="subcellular location">
    <subcellularLocation>
        <location evidence="1 7">Cell membrane</location>
        <topology evidence="1 7">Multi-pass membrane protein</topology>
    </subcellularLocation>
</comment>
<feature type="transmembrane region" description="Helical" evidence="7">
    <location>
        <begin position="80"/>
        <end position="98"/>
    </location>
</feature>
<keyword evidence="3" id="KW-1003">Cell membrane</keyword>
<dbReference type="InterPro" id="IPR002771">
    <property type="entry name" value="Multi_antbiot-R_MarC"/>
</dbReference>
<accession>A0AAU8JAY5</accession>
<dbReference type="Pfam" id="PF01914">
    <property type="entry name" value="MarC"/>
    <property type="match status" value="1"/>
</dbReference>
<sequence length="212" mass="23530">MSSIIVNADPQFIFTIFFLSLGPVKIIFPFVKLTHNATPEYRRNVAIWAAIFATIVVLLVALFGHHLIAKYQLSLDAQRLAGGLILLISALFNTFPHLQPPLDIPKTELTAIQLAIRPIVSPIIIPPIGIAAILIFTTLFQGNWDMQWIIVKSLLTIMIFDLIAMLFADKIIKIPGLIQFLTLATLVLNFIQVSLAIEVILISLKSLAIIIK</sequence>
<feature type="transmembrane region" description="Helical" evidence="7">
    <location>
        <begin position="180"/>
        <end position="204"/>
    </location>
</feature>
<evidence type="ECO:0000256" key="6">
    <source>
        <dbReference type="ARBA" id="ARBA00023136"/>
    </source>
</evidence>
<evidence type="ECO:0000256" key="2">
    <source>
        <dbReference type="ARBA" id="ARBA00009784"/>
    </source>
</evidence>
<name>A0AAU8JAY5_9CYAN</name>
<feature type="transmembrane region" description="Helical" evidence="7">
    <location>
        <begin position="146"/>
        <end position="168"/>
    </location>
</feature>
<dbReference type="EMBL" id="CP159837">
    <property type="protein sequence ID" value="XCM35471.1"/>
    <property type="molecule type" value="Genomic_DNA"/>
</dbReference>
<feature type="transmembrane region" description="Helical" evidence="7">
    <location>
        <begin position="45"/>
        <end position="68"/>
    </location>
</feature>
<proteinExistence type="inferred from homology"/>
<reference evidence="8" key="1">
    <citation type="submission" date="2024-07" db="EMBL/GenBank/DDBJ databases">
        <authorList>
            <person name="Kim Y.J."/>
            <person name="Jeong J.Y."/>
        </authorList>
    </citation>
    <scope>NUCLEOTIDE SEQUENCE</scope>
    <source>
        <strain evidence="8">GIHE-MW2</strain>
    </source>
</reference>
<evidence type="ECO:0000256" key="7">
    <source>
        <dbReference type="RuleBase" id="RU362048"/>
    </source>
</evidence>
<protein>
    <recommendedName>
        <fullName evidence="7">UPF0056 membrane protein</fullName>
    </recommendedName>
</protein>
<evidence type="ECO:0000256" key="3">
    <source>
        <dbReference type="ARBA" id="ARBA00022475"/>
    </source>
</evidence>
<feature type="transmembrane region" description="Helical" evidence="7">
    <location>
        <begin position="12"/>
        <end position="33"/>
    </location>
</feature>